<comment type="caution">
    <text evidence="2">The sequence shown here is derived from an EMBL/GenBank/DDBJ whole genome shotgun (WGS) entry which is preliminary data.</text>
</comment>
<dbReference type="InterPro" id="IPR000305">
    <property type="entry name" value="GIY-YIG_endonuc"/>
</dbReference>
<dbReference type="GO" id="GO:0004519">
    <property type="term" value="F:endonuclease activity"/>
    <property type="evidence" value="ECO:0007669"/>
    <property type="project" value="UniProtKB-KW"/>
</dbReference>
<organism evidence="2 3">
    <name type="scientific">Chryseobacterium aquifrigidense</name>
    <dbReference type="NCBI Taxonomy" id="558021"/>
    <lineage>
        <taxon>Bacteria</taxon>
        <taxon>Pseudomonadati</taxon>
        <taxon>Bacteroidota</taxon>
        <taxon>Flavobacteriia</taxon>
        <taxon>Flavobacteriales</taxon>
        <taxon>Weeksellaceae</taxon>
        <taxon>Chryseobacterium group</taxon>
        <taxon>Chryseobacterium</taxon>
    </lineage>
</organism>
<sequence length="95" mass="11424">MYISSICYCYILHSKSLDKFYIGHSCEFLQERLRKHLSNHKGFTAKVKDWIIVYYETFDSKALAYKRETEIKAWKSKLKIQKLINESNNIEHPDF</sequence>
<proteinExistence type="predicted"/>
<keyword evidence="2" id="KW-0255">Endonuclease</keyword>
<accession>A0A543EFL0</accession>
<dbReference type="CDD" id="cd10449">
    <property type="entry name" value="GIY-YIG_SLX1_like"/>
    <property type="match status" value="1"/>
</dbReference>
<dbReference type="AlphaFoldDB" id="A0A543EFL0"/>
<reference evidence="2 3" key="1">
    <citation type="submission" date="2019-06" db="EMBL/GenBank/DDBJ databases">
        <title>Sorghum-associated microbial communities from plants grown in Nebraska, USA.</title>
        <authorList>
            <person name="Schachtman D."/>
        </authorList>
    </citation>
    <scope>NUCLEOTIDE SEQUENCE [LARGE SCALE GENOMIC DNA]</scope>
    <source>
        <strain evidence="2 3">110</strain>
    </source>
</reference>
<gene>
    <name evidence="2" type="ORF">FB551_0039</name>
</gene>
<dbReference type="RefSeq" id="WP_226798585.1">
    <property type="nucleotide sequence ID" value="NZ_VFPD01000001.1"/>
</dbReference>
<dbReference type="Proteomes" id="UP000316437">
    <property type="component" value="Unassembled WGS sequence"/>
</dbReference>
<dbReference type="Gene3D" id="3.40.1440.10">
    <property type="entry name" value="GIY-YIG endonuclease"/>
    <property type="match status" value="1"/>
</dbReference>
<protein>
    <submittedName>
        <fullName evidence="2">Putative endonuclease</fullName>
    </submittedName>
</protein>
<dbReference type="SUPFAM" id="SSF82771">
    <property type="entry name" value="GIY-YIG endonuclease"/>
    <property type="match status" value="1"/>
</dbReference>
<keyword evidence="2" id="KW-0378">Hydrolase</keyword>
<evidence type="ECO:0000313" key="3">
    <source>
        <dbReference type="Proteomes" id="UP000316437"/>
    </source>
</evidence>
<evidence type="ECO:0000313" key="2">
    <source>
        <dbReference type="EMBL" id="TQM20377.1"/>
    </source>
</evidence>
<dbReference type="InterPro" id="IPR035901">
    <property type="entry name" value="GIY-YIG_endonuc_sf"/>
</dbReference>
<keyword evidence="2" id="KW-0540">Nuclease</keyword>
<dbReference type="Pfam" id="PF01541">
    <property type="entry name" value="GIY-YIG"/>
    <property type="match status" value="1"/>
</dbReference>
<keyword evidence="3" id="KW-1185">Reference proteome</keyword>
<feature type="domain" description="GIY-YIG" evidence="1">
    <location>
        <begin position="5"/>
        <end position="81"/>
    </location>
</feature>
<dbReference type="PROSITE" id="PS50164">
    <property type="entry name" value="GIY_YIG"/>
    <property type="match status" value="1"/>
</dbReference>
<dbReference type="EMBL" id="VFPD01000001">
    <property type="protein sequence ID" value="TQM20377.1"/>
    <property type="molecule type" value="Genomic_DNA"/>
</dbReference>
<name>A0A543EFL0_9FLAO</name>
<evidence type="ECO:0000259" key="1">
    <source>
        <dbReference type="PROSITE" id="PS50164"/>
    </source>
</evidence>